<keyword evidence="4" id="KW-1185">Reference proteome</keyword>
<feature type="domain" description="Tyr recombinase" evidence="2">
    <location>
        <begin position="173"/>
        <end position="357"/>
    </location>
</feature>
<dbReference type="Pfam" id="PF00589">
    <property type="entry name" value="Phage_integrase"/>
    <property type="match status" value="1"/>
</dbReference>
<dbReference type="PROSITE" id="PS51898">
    <property type="entry name" value="TYR_RECOMBINASE"/>
    <property type="match status" value="1"/>
</dbReference>
<sequence length="359" mass="41887">MAKSSPTFTLDPEYSGKALNLNIFPNKATTHEKKFELLVQLRTELANRIKTNNYPLKKTETEEVHQKPKHTVEQVLRMALDAKLKMKLSNRYKDDLTLVHRQFISFLTEQELNQPFDQIQVIKLEEFLSRYNSSGTYYMKKRSDLSILFSSGGKLTGNRSIARDTHTERAKAKLHTAYDKQKMKKLLAYLKEVSPTLHLCCLFTYGCWLRPHVEVLSLSKKQFKNDNTEIHLSGSENKGGKVRIVYVPDYVRTELETIIERLDDDVNIFSGTVEVLNRFYFTTQWKRLRIEMLEKKLIEDGQTIYSFRHTAAVEVYRRTKDIYLLQKLMGHSSITVTQKYLRSLGVVDIEEMKNFAPTL</sequence>
<dbReference type="EMBL" id="SWBO01000027">
    <property type="protein sequence ID" value="TKB96112.1"/>
    <property type="molecule type" value="Genomic_DNA"/>
</dbReference>
<gene>
    <name evidence="3" type="ORF">FA045_18745</name>
</gene>
<keyword evidence="1" id="KW-0233">DNA recombination</keyword>
<dbReference type="CDD" id="cd00397">
    <property type="entry name" value="DNA_BRE_C"/>
    <property type="match status" value="1"/>
</dbReference>
<name>A0A4V5NZA2_9SPHI</name>
<evidence type="ECO:0000313" key="4">
    <source>
        <dbReference type="Proteomes" id="UP000310477"/>
    </source>
</evidence>
<comment type="caution">
    <text evidence="3">The sequence shown here is derived from an EMBL/GenBank/DDBJ whole genome shotgun (WGS) entry which is preliminary data.</text>
</comment>
<dbReference type="GO" id="GO:0003677">
    <property type="term" value="F:DNA binding"/>
    <property type="evidence" value="ECO:0007669"/>
    <property type="project" value="InterPro"/>
</dbReference>
<evidence type="ECO:0000256" key="1">
    <source>
        <dbReference type="ARBA" id="ARBA00023172"/>
    </source>
</evidence>
<dbReference type="InterPro" id="IPR013762">
    <property type="entry name" value="Integrase-like_cat_sf"/>
</dbReference>
<protein>
    <submittedName>
        <fullName evidence="3">Site-specific integrase</fullName>
    </submittedName>
</protein>
<dbReference type="OrthoDB" id="9806835at2"/>
<proteinExistence type="predicted"/>
<dbReference type="AlphaFoldDB" id="A0A4V5NZA2"/>
<dbReference type="SUPFAM" id="SSF56349">
    <property type="entry name" value="DNA breaking-rejoining enzymes"/>
    <property type="match status" value="1"/>
</dbReference>
<dbReference type="GO" id="GO:0006310">
    <property type="term" value="P:DNA recombination"/>
    <property type="evidence" value="ECO:0007669"/>
    <property type="project" value="UniProtKB-KW"/>
</dbReference>
<evidence type="ECO:0000313" key="3">
    <source>
        <dbReference type="EMBL" id="TKB96112.1"/>
    </source>
</evidence>
<dbReference type="InterPro" id="IPR011010">
    <property type="entry name" value="DNA_brk_join_enz"/>
</dbReference>
<dbReference type="Proteomes" id="UP000310477">
    <property type="component" value="Unassembled WGS sequence"/>
</dbReference>
<dbReference type="InterPro" id="IPR050090">
    <property type="entry name" value="Tyrosine_recombinase_XerCD"/>
</dbReference>
<reference evidence="3 4" key="1">
    <citation type="submission" date="2019-04" db="EMBL/GenBank/DDBJ databases">
        <title>Pedobacter sp. AR-2-6 sp. nov., isolated from Arctic soil.</title>
        <authorList>
            <person name="Dahal R.H."/>
            <person name="Kim D.-U."/>
        </authorList>
    </citation>
    <scope>NUCLEOTIDE SEQUENCE [LARGE SCALE GENOMIC DNA]</scope>
    <source>
        <strain evidence="3 4">AR-2-6</strain>
    </source>
</reference>
<evidence type="ECO:0000259" key="2">
    <source>
        <dbReference type="PROSITE" id="PS51898"/>
    </source>
</evidence>
<dbReference type="Gene3D" id="1.10.443.10">
    <property type="entry name" value="Intergrase catalytic core"/>
    <property type="match status" value="1"/>
</dbReference>
<accession>A0A4V5NZA2</accession>
<dbReference type="InterPro" id="IPR002104">
    <property type="entry name" value="Integrase_catalytic"/>
</dbReference>
<dbReference type="GO" id="GO:0015074">
    <property type="term" value="P:DNA integration"/>
    <property type="evidence" value="ECO:0007669"/>
    <property type="project" value="InterPro"/>
</dbReference>
<dbReference type="PANTHER" id="PTHR30349:SF64">
    <property type="entry name" value="PROPHAGE INTEGRASE INTD-RELATED"/>
    <property type="match status" value="1"/>
</dbReference>
<dbReference type="RefSeq" id="WP_136878598.1">
    <property type="nucleotide sequence ID" value="NZ_SWBO01000027.1"/>
</dbReference>
<organism evidence="3 4">
    <name type="scientific">Pedobacter cryotolerans</name>
    <dbReference type="NCBI Taxonomy" id="2571270"/>
    <lineage>
        <taxon>Bacteria</taxon>
        <taxon>Pseudomonadati</taxon>
        <taxon>Bacteroidota</taxon>
        <taxon>Sphingobacteriia</taxon>
        <taxon>Sphingobacteriales</taxon>
        <taxon>Sphingobacteriaceae</taxon>
        <taxon>Pedobacter</taxon>
    </lineage>
</organism>
<dbReference type="PANTHER" id="PTHR30349">
    <property type="entry name" value="PHAGE INTEGRASE-RELATED"/>
    <property type="match status" value="1"/>
</dbReference>